<dbReference type="Pfam" id="PF02347">
    <property type="entry name" value="GDC-P"/>
    <property type="match status" value="1"/>
</dbReference>
<gene>
    <name evidence="12" type="ORF">I303_02808</name>
    <name evidence="13" type="ORF">I303_102793</name>
</gene>
<dbReference type="GO" id="GO:0016594">
    <property type="term" value="F:glycine binding"/>
    <property type="evidence" value="ECO:0007669"/>
    <property type="project" value="TreeGrafter"/>
</dbReference>
<reference evidence="12" key="1">
    <citation type="submission" date="2013-07" db="EMBL/GenBank/DDBJ databases">
        <title>The Genome Sequence of Cryptococcus dejecticola CBS10117.</title>
        <authorList>
            <consortium name="The Broad Institute Genome Sequencing Platform"/>
            <person name="Cuomo C."/>
            <person name="Litvintseva A."/>
            <person name="Chen Y."/>
            <person name="Heitman J."/>
            <person name="Sun S."/>
            <person name="Springer D."/>
            <person name="Dromer F."/>
            <person name="Young S.K."/>
            <person name="Zeng Q."/>
            <person name="Gargeya S."/>
            <person name="Fitzgerald M."/>
            <person name="Abouelleil A."/>
            <person name="Alvarado L."/>
            <person name="Berlin A.M."/>
            <person name="Chapman S.B."/>
            <person name="Dewar J."/>
            <person name="Goldberg J."/>
            <person name="Griggs A."/>
            <person name="Gujja S."/>
            <person name="Hansen M."/>
            <person name="Howarth C."/>
            <person name="Imamovic A."/>
            <person name="Larimer J."/>
            <person name="McCowan C."/>
            <person name="Murphy C."/>
            <person name="Pearson M."/>
            <person name="Priest M."/>
            <person name="Roberts A."/>
            <person name="Saif S."/>
            <person name="Shea T."/>
            <person name="Sykes S."/>
            <person name="Wortman J."/>
            <person name="Nusbaum C."/>
            <person name="Birren B."/>
        </authorList>
    </citation>
    <scope>NUCLEOTIDE SEQUENCE [LARGE SCALE GENOMIC DNA]</scope>
    <source>
        <strain evidence="12">CBS 10117</strain>
    </source>
</reference>
<dbReference type="SUPFAM" id="SSF53383">
    <property type="entry name" value="PLP-dependent transferases"/>
    <property type="match status" value="2"/>
</dbReference>
<evidence type="ECO:0000259" key="10">
    <source>
        <dbReference type="Pfam" id="PF02347"/>
    </source>
</evidence>
<dbReference type="GO" id="GO:0005739">
    <property type="term" value="C:mitochondrion"/>
    <property type="evidence" value="ECO:0007669"/>
    <property type="project" value="UniProtKB-SubCell"/>
</dbReference>
<dbReference type="OrthoDB" id="6537869at2759"/>
<dbReference type="KEGG" id="kdj:28966507"/>
<evidence type="ECO:0000256" key="3">
    <source>
        <dbReference type="ARBA" id="ARBA00022898"/>
    </source>
</evidence>
<dbReference type="GO" id="GO:0019464">
    <property type="term" value="P:glycine decarboxylation via glycine cleavage system"/>
    <property type="evidence" value="ECO:0007669"/>
    <property type="project" value="TreeGrafter"/>
</dbReference>
<dbReference type="GO" id="GO:0030170">
    <property type="term" value="F:pyridoxal phosphate binding"/>
    <property type="evidence" value="ECO:0007669"/>
    <property type="project" value="TreeGrafter"/>
</dbReference>
<evidence type="ECO:0000256" key="7">
    <source>
        <dbReference type="RuleBase" id="RU364056"/>
    </source>
</evidence>
<dbReference type="PANTHER" id="PTHR11773:SF1">
    <property type="entry name" value="GLYCINE DEHYDROGENASE (DECARBOXYLATING), MITOCHONDRIAL"/>
    <property type="match status" value="1"/>
</dbReference>
<keyword evidence="7" id="KW-0496">Mitochondrion</keyword>
<dbReference type="FunFam" id="3.40.640.10:FF:000005">
    <property type="entry name" value="Glycine dehydrogenase (decarboxylating), mitochondrial"/>
    <property type="match status" value="1"/>
</dbReference>
<dbReference type="EMBL" id="KI894029">
    <property type="protein sequence ID" value="OBR86793.1"/>
    <property type="molecule type" value="Genomic_DNA"/>
</dbReference>
<dbReference type="InterPro" id="IPR015422">
    <property type="entry name" value="PyrdxlP-dep_Trfase_small"/>
</dbReference>
<keyword evidence="4 7" id="KW-0560">Oxidoreductase</keyword>
<evidence type="ECO:0000256" key="1">
    <source>
        <dbReference type="ARBA" id="ARBA00001933"/>
    </source>
</evidence>
<dbReference type="InterPro" id="IPR015421">
    <property type="entry name" value="PyrdxlP-dep_Trfase_major"/>
</dbReference>
<accession>A0A1A6A9R1</accession>
<reference evidence="13" key="3">
    <citation type="submission" date="2024-02" db="EMBL/GenBank/DDBJ databases">
        <title>Comparative genomics of Cryptococcus and Kwoniella reveals pathogenesis evolution and contrasting modes of karyotype evolution via chromosome fusion or intercentromeric recombination.</title>
        <authorList>
            <person name="Coelho M.A."/>
            <person name="David-Palma M."/>
            <person name="Shea T."/>
            <person name="Bowers K."/>
            <person name="McGinley-Smith S."/>
            <person name="Mohammad A.W."/>
            <person name="Gnirke A."/>
            <person name="Yurkov A.M."/>
            <person name="Nowrousian M."/>
            <person name="Sun S."/>
            <person name="Cuomo C.A."/>
            <person name="Heitman J."/>
        </authorList>
    </citation>
    <scope>NUCLEOTIDE SEQUENCE</scope>
    <source>
        <strain evidence="13">CBS 10117</strain>
    </source>
</reference>
<dbReference type="FunFam" id="3.40.640.10:FF:000007">
    <property type="entry name" value="glycine dehydrogenase (Decarboxylating), mitochondrial"/>
    <property type="match status" value="1"/>
</dbReference>
<dbReference type="InterPro" id="IPR049316">
    <property type="entry name" value="GDC-P_C"/>
</dbReference>
<keyword evidence="8" id="KW-0175">Coiled coil</keyword>
<sequence>MSIHLIKRSSRLLARPTRSIVSSSSSSRLFSTSTHILRPHATSPAQSSTTAVQPHPHPPSTSFHPETTSIFTPLDTFLRRHNGPRASDVESMLSTLGYESMDAFIDDTIPKAIRVDKLTDKESSKTGIRPFSELELARRVEEVAGMNKPMKSYIGMGYHNAIVPPVIQRNVLENPAWYTAYTPYSPEQSQGRLESLINFQTVTTTLTGLPIANASLLDEATAAGEAMAMCLANVPKNKLSKGKKAFLVSPSVAPQTIAVLQTRASGFGIELKVAESNESFIKEVEELGEEKLMGALVQYPDVDGAIGDWAEVAAKVKSLGAKTVVTTDLLALTMLKPPGEWGADIVCGNSQRFGVPVGYGGPHAAFFACTDDLKRKMPGRLVGLSKDSRGAPAYRLALQTREQHIRREKATSNVCTAQALLANMTAMYAVYHGPEGLRQIAGKVHSLTRILSESLASLDFTTVNKTFFDTLTIDVSSAGVTAAQVHAESLKSSINFRPIDDKTIGITLDESVGPLDLTDIVNVFYRVKGQKEIEPEQLQDLASKLELTSESVNSPIAHHARTSEFMTQPVFNKHHSETHMLRYMMHLQEKDYSLVHGMIPLGSCTMKLNSTSSMVPLSRKEFGGIHPFAPKDQVKGYEVLIKELEEDLSLVTGYDATSVQPNSGASGEYAGLKVIQAYHESQGQGHRDVCLIPLSAHGTNPASAAMIGYKVVPIKALDDGSLDLKDLKEKAEKHKDNLAAFMVTYPSTFGVFEEGIEEANKIVHDNGGQVYVDGANCNSLVGLTSLGRVGGDVSHTNLHKTFSIPHGGGGPGVGPISVKSHLAPFLPTHPIISTGGSKAIPAVSAAPYGSASINTISWAYIKMLGGEGLTEVSKIALLNANYIAERLRPYYNVRFSNKNGRVAHECLVDLGEFEKSAGLKVSDFSKRLQDYSFHPPTAQWPISTCWLIEPTESESKAELDRFIDALISMRKEVDEITSGEQPKDNNVFKNAPHPLNILVDDKWDKPYSREKAVFPVPSLRKTKFWPSVGRVDDAAGDLNLICECGSVEEYA</sequence>
<dbReference type="FunFam" id="3.90.1150.10:FF:000097">
    <property type="entry name" value="Glycine cleavage system P protein"/>
    <property type="match status" value="1"/>
</dbReference>
<comment type="cofactor">
    <cofactor evidence="1 6 7">
        <name>pyridoxal 5'-phosphate</name>
        <dbReference type="ChEBI" id="CHEBI:597326"/>
    </cofactor>
</comment>
<dbReference type="PANTHER" id="PTHR11773">
    <property type="entry name" value="GLYCINE DEHYDROGENASE, DECARBOXYLATING"/>
    <property type="match status" value="1"/>
</dbReference>
<comment type="subunit">
    <text evidence="7">The glycine cleavage system is composed of four proteins: P, T, L and H.</text>
</comment>
<evidence type="ECO:0000256" key="6">
    <source>
        <dbReference type="PIRSR" id="PIRSR603437-50"/>
    </source>
</evidence>
<dbReference type="STRING" id="1296121.A0A1A6A9R1"/>
<reference evidence="13" key="2">
    <citation type="submission" date="2013-07" db="EMBL/GenBank/DDBJ databases">
        <authorList>
            <consortium name="The Broad Institute Genome Sequencing Platform"/>
            <person name="Cuomo C."/>
            <person name="Litvintseva A."/>
            <person name="Chen Y."/>
            <person name="Heitman J."/>
            <person name="Sun S."/>
            <person name="Springer D."/>
            <person name="Dromer F."/>
            <person name="Young S.K."/>
            <person name="Zeng Q."/>
            <person name="Gargeya S."/>
            <person name="Fitzgerald M."/>
            <person name="Abouelleil A."/>
            <person name="Alvarado L."/>
            <person name="Berlin A.M."/>
            <person name="Chapman S.B."/>
            <person name="Dewar J."/>
            <person name="Goldberg J."/>
            <person name="Griggs A."/>
            <person name="Gujja S."/>
            <person name="Hansen M."/>
            <person name="Howarth C."/>
            <person name="Imamovic A."/>
            <person name="Larimer J."/>
            <person name="McCowan C."/>
            <person name="Murphy C."/>
            <person name="Pearson M."/>
            <person name="Priest M."/>
            <person name="Roberts A."/>
            <person name="Saif S."/>
            <person name="Shea T."/>
            <person name="Sykes S."/>
            <person name="Wortman J."/>
            <person name="Nusbaum C."/>
            <person name="Birren B."/>
        </authorList>
    </citation>
    <scope>NUCLEOTIDE SEQUENCE</scope>
    <source>
        <strain evidence="13">CBS 10117</strain>
    </source>
</reference>
<dbReference type="CDD" id="cd00613">
    <property type="entry name" value="GDC-P"/>
    <property type="match status" value="1"/>
</dbReference>
<protein>
    <recommendedName>
        <fullName evidence="7">Glycine cleavage system P protein</fullName>
        <ecNumber evidence="7">1.4.4.2</ecNumber>
    </recommendedName>
</protein>
<dbReference type="InterPro" id="IPR020581">
    <property type="entry name" value="GDC_P"/>
</dbReference>
<feature type="domain" description="Glycine dehydrogenase C-terminal" evidence="11">
    <location>
        <begin position="873"/>
        <end position="993"/>
    </location>
</feature>
<organism evidence="12">
    <name type="scientific">Kwoniella dejecticola CBS 10117</name>
    <dbReference type="NCBI Taxonomy" id="1296121"/>
    <lineage>
        <taxon>Eukaryota</taxon>
        <taxon>Fungi</taxon>
        <taxon>Dikarya</taxon>
        <taxon>Basidiomycota</taxon>
        <taxon>Agaricomycotina</taxon>
        <taxon>Tremellomycetes</taxon>
        <taxon>Tremellales</taxon>
        <taxon>Cryptococcaceae</taxon>
        <taxon>Kwoniella</taxon>
    </lineage>
</organism>
<dbReference type="Pfam" id="PF21478">
    <property type="entry name" value="GcvP2_C"/>
    <property type="match status" value="1"/>
</dbReference>
<comment type="subcellular location">
    <subcellularLocation>
        <location evidence="7">Mitochondrion</location>
    </subcellularLocation>
</comment>
<dbReference type="AlphaFoldDB" id="A0A1A6A9R1"/>
<keyword evidence="3 6" id="KW-0663">Pyridoxal phosphate</keyword>
<dbReference type="Gene3D" id="3.40.640.10">
    <property type="entry name" value="Type I PLP-dependent aspartate aminotransferase-like (Major domain)"/>
    <property type="match status" value="2"/>
</dbReference>
<evidence type="ECO:0000256" key="9">
    <source>
        <dbReference type="SAM" id="MobiDB-lite"/>
    </source>
</evidence>
<dbReference type="RefSeq" id="XP_018264635.1">
    <property type="nucleotide sequence ID" value="XM_018406141.1"/>
</dbReference>
<dbReference type="InterPro" id="IPR049315">
    <property type="entry name" value="GDC-P_N"/>
</dbReference>
<feature type="compositionally biased region" description="Polar residues" evidence="9">
    <location>
        <begin position="43"/>
        <end position="52"/>
    </location>
</feature>
<dbReference type="NCBIfam" id="TIGR00461">
    <property type="entry name" value="gcvP"/>
    <property type="match status" value="1"/>
</dbReference>
<dbReference type="Proteomes" id="UP000078595">
    <property type="component" value="Chromosome 3"/>
</dbReference>
<feature type="region of interest" description="Disordered" evidence="9">
    <location>
        <begin position="40"/>
        <end position="67"/>
    </location>
</feature>
<evidence type="ECO:0000313" key="14">
    <source>
        <dbReference type="Proteomes" id="UP000078595"/>
    </source>
</evidence>
<dbReference type="Gene3D" id="3.90.1150.10">
    <property type="entry name" value="Aspartate Aminotransferase, domain 1"/>
    <property type="match status" value="2"/>
</dbReference>
<feature type="coiled-coil region" evidence="8">
    <location>
        <begin position="717"/>
        <end position="744"/>
    </location>
</feature>
<comment type="function">
    <text evidence="7">The glycine cleavage system catalyzes the degradation of glycine.</text>
</comment>
<dbReference type="GO" id="GO:0005960">
    <property type="term" value="C:glycine cleavage complex"/>
    <property type="evidence" value="ECO:0007669"/>
    <property type="project" value="TreeGrafter"/>
</dbReference>
<dbReference type="EMBL" id="CP144532">
    <property type="protein sequence ID" value="WWC60227.1"/>
    <property type="molecule type" value="Genomic_DNA"/>
</dbReference>
<dbReference type="InterPro" id="IPR003437">
    <property type="entry name" value="GcvP"/>
</dbReference>
<keyword evidence="14" id="KW-1185">Reference proteome</keyword>
<evidence type="ECO:0000256" key="2">
    <source>
        <dbReference type="ARBA" id="ARBA00010756"/>
    </source>
</evidence>
<evidence type="ECO:0000259" key="11">
    <source>
        <dbReference type="Pfam" id="PF21478"/>
    </source>
</evidence>
<proteinExistence type="inferred from homology"/>
<dbReference type="GeneID" id="28966507"/>
<comment type="catalytic activity">
    <reaction evidence="5 7">
        <text>N(6)-[(R)-lipoyl]-L-lysyl-[glycine-cleavage complex H protein] + glycine + H(+) = N(6)-[(R)-S(8)-aminomethyldihydrolipoyl]-L-lysyl-[glycine-cleavage complex H protein] + CO2</text>
        <dbReference type="Rhea" id="RHEA:24304"/>
        <dbReference type="Rhea" id="RHEA-COMP:10494"/>
        <dbReference type="Rhea" id="RHEA-COMP:10495"/>
        <dbReference type="ChEBI" id="CHEBI:15378"/>
        <dbReference type="ChEBI" id="CHEBI:16526"/>
        <dbReference type="ChEBI" id="CHEBI:57305"/>
        <dbReference type="ChEBI" id="CHEBI:83099"/>
        <dbReference type="ChEBI" id="CHEBI:83143"/>
        <dbReference type="EC" id="1.4.4.2"/>
    </reaction>
</comment>
<evidence type="ECO:0000313" key="12">
    <source>
        <dbReference type="EMBL" id="OBR86793.1"/>
    </source>
</evidence>
<keyword evidence="7" id="KW-0809">Transit peptide</keyword>
<evidence type="ECO:0000256" key="4">
    <source>
        <dbReference type="ARBA" id="ARBA00023002"/>
    </source>
</evidence>
<comment type="similarity">
    <text evidence="2 7">Belongs to the GcvP family.</text>
</comment>
<dbReference type="VEuPathDB" id="FungiDB:I303_02808"/>
<evidence type="ECO:0000313" key="13">
    <source>
        <dbReference type="EMBL" id="WWC60227.1"/>
    </source>
</evidence>
<dbReference type="GO" id="GO:0004375">
    <property type="term" value="F:glycine dehydrogenase (decarboxylating) activity"/>
    <property type="evidence" value="ECO:0007669"/>
    <property type="project" value="UniProtKB-UniRule"/>
</dbReference>
<dbReference type="InterPro" id="IPR015424">
    <property type="entry name" value="PyrdxlP-dep_Trfase"/>
</dbReference>
<evidence type="ECO:0000256" key="5">
    <source>
        <dbReference type="ARBA" id="ARBA00049026"/>
    </source>
</evidence>
<name>A0A1A6A9R1_9TREE</name>
<dbReference type="EC" id="1.4.4.2" evidence="7"/>
<feature type="domain" description="Glycine cleavage system P-protein N-terminal" evidence="10">
    <location>
        <begin position="79"/>
        <end position="524"/>
    </location>
</feature>
<feature type="modified residue" description="N6-(pyridoxal phosphate)lysine" evidence="6">
    <location>
        <position position="800"/>
    </location>
</feature>
<evidence type="ECO:0000256" key="8">
    <source>
        <dbReference type="SAM" id="Coils"/>
    </source>
</evidence>